<dbReference type="PANTHER" id="PTHR18934">
    <property type="entry name" value="ATP-DEPENDENT RNA HELICASE"/>
    <property type="match status" value="1"/>
</dbReference>
<dbReference type="SUPFAM" id="SSF54791">
    <property type="entry name" value="Eukaryotic type KH-domain (KH-domain type I)"/>
    <property type="match status" value="1"/>
</dbReference>
<evidence type="ECO:0000259" key="7">
    <source>
        <dbReference type="PROSITE" id="PS51192"/>
    </source>
</evidence>
<dbReference type="CDD" id="cd18791">
    <property type="entry name" value="SF2_C_RHA"/>
    <property type="match status" value="1"/>
</dbReference>
<dbReference type="CDD" id="cd17917">
    <property type="entry name" value="DEXHc_RHA-like"/>
    <property type="match status" value="1"/>
</dbReference>
<dbReference type="AlphaFoldDB" id="A0A817S5L8"/>
<dbReference type="PANTHER" id="PTHR18934:SF81">
    <property type="entry name" value="ATP-DEPENDENT RNA HELICASE DEAH11, CHLOROPLASTIC-RELATED"/>
    <property type="match status" value="1"/>
</dbReference>
<dbReference type="SUPFAM" id="SSF52540">
    <property type="entry name" value="P-loop containing nucleoside triphosphate hydrolases"/>
    <property type="match status" value="1"/>
</dbReference>
<dbReference type="Pfam" id="PF00076">
    <property type="entry name" value="RRM_1"/>
    <property type="match status" value="1"/>
</dbReference>
<reference evidence="9" key="1">
    <citation type="submission" date="2021-02" db="EMBL/GenBank/DDBJ databases">
        <authorList>
            <person name="Nowell W R."/>
        </authorList>
    </citation>
    <scope>NUCLEOTIDE SEQUENCE</scope>
</reference>
<comment type="caution">
    <text evidence="9">The sequence shown here is derived from an EMBL/GenBank/DDBJ whole genome shotgun (WGS) entry which is preliminary data.</text>
</comment>
<proteinExistence type="predicted"/>
<dbReference type="InterPro" id="IPR035979">
    <property type="entry name" value="RBD_domain_sf"/>
</dbReference>
<protein>
    <recommendedName>
        <fullName evidence="1">RNA helicase</fullName>
        <ecNumber evidence="1">3.6.4.13</ecNumber>
    </recommendedName>
</protein>
<dbReference type="Gene3D" id="3.30.70.330">
    <property type="match status" value="2"/>
</dbReference>
<evidence type="ECO:0000259" key="6">
    <source>
        <dbReference type="PROSITE" id="PS50102"/>
    </source>
</evidence>
<dbReference type="GO" id="GO:0016787">
    <property type="term" value="F:hydrolase activity"/>
    <property type="evidence" value="ECO:0007669"/>
    <property type="project" value="UniProtKB-KW"/>
</dbReference>
<dbReference type="GO" id="GO:0003724">
    <property type="term" value="F:RNA helicase activity"/>
    <property type="evidence" value="ECO:0007669"/>
    <property type="project" value="UniProtKB-EC"/>
</dbReference>
<dbReference type="Gene3D" id="3.40.50.300">
    <property type="entry name" value="P-loop containing nucleotide triphosphate hydrolases"/>
    <property type="match status" value="2"/>
</dbReference>
<dbReference type="InterPro" id="IPR036612">
    <property type="entry name" value="KH_dom_type_1_sf"/>
</dbReference>
<gene>
    <name evidence="9" type="ORF">TIS948_LOCUS16461</name>
</gene>
<dbReference type="PROSITE" id="PS51192">
    <property type="entry name" value="HELICASE_ATP_BIND_1"/>
    <property type="match status" value="1"/>
</dbReference>
<dbReference type="GO" id="GO:0003723">
    <property type="term" value="F:RNA binding"/>
    <property type="evidence" value="ECO:0007669"/>
    <property type="project" value="UniProtKB-UniRule"/>
</dbReference>
<dbReference type="InterPro" id="IPR012677">
    <property type="entry name" value="Nucleotide-bd_a/b_plait_sf"/>
</dbReference>
<dbReference type="InterPro" id="IPR001650">
    <property type="entry name" value="Helicase_C-like"/>
</dbReference>
<evidence type="ECO:0000256" key="3">
    <source>
        <dbReference type="ARBA" id="ARBA00022801"/>
    </source>
</evidence>
<evidence type="ECO:0000256" key="2">
    <source>
        <dbReference type="ARBA" id="ARBA00022741"/>
    </source>
</evidence>
<dbReference type="SMART" id="SM00490">
    <property type="entry name" value="HELICc"/>
    <property type="match status" value="1"/>
</dbReference>
<dbReference type="InterPro" id="IPR048333">
    <property type="entry name" value="HA2_WH"/>
</dbReference>
<dbReference type="Pfam" id="PF21010">
    <property type="entry name" value="HA2_C"/>
    <property type="match status" value="1"/>
</dbReference>
<evidence type="ECO:0000259" key="8">
    <source>
        <dbReference type="PROSITE" id="PS51194"/>
    </source>
</evidence>
<dbReference type="InterPro" id="IPR002464">
    <property type="entry name" value="DNA/RNA_helicase_DEAH_CS"/>
</dbReference>
<evidence type="ECO:0000313" key="10">
    <source>
        <dbReference type="Proteomes" id="UP000663825"/>
    </source>
</evidence>
<evidence type="ECO:0000256" key="1">
    <source>
        <dbReference type="ARBA" id="ARBA00012552"/>
    </source>
</evidence>
<name>A0A817S5L8_9BILA</name>
<dbReference type="InterPro" id="IPR011545">
    <property type="entry name" value="DEAD/DEAH_box_helicase_dom"/>
</dbReference>
<feature type="domain" description="Helicase C-terminal" evidence="8">
    <location>
        <begin position="132"/>
        <end position="314"/>
    </location>
</feature>
<dbReference type="Gene3D" id="1.20.120.1080">
    <property type="match status" value="1"/>
</dbReference>
<keyword evidence="2" id="KW-0547">Nucleotide-binding</keyword>
<keyword evidence="4" id="KW-0067">ATP-binding</keyword>
<evidence type="ECO:0000256" key="5">
    <source>
        <dbReference type="PROSITE-ProRule" id="PRU00176"/>
    </source>
</evidence>
<dbReference type="InterPro" id="IPR007502">
    <property type="entry name" value="Helicase-assoc_dom"/>
</dbReference>
<dbReference type="Pfam" id="PF00271">
    <property type="entry name" value="Helicase_C"/>
    <property type="match status" value="1"/>
</dbReference>
<sequence>MNQVLILKADTCSGKSTQTIQYLCDANFADEKKIICTQPHKLATLSLAARVAEEYGWKIGEEVAFQVAGDQPTTSNGTKIKFVTDALFLNEYQNSPTLEQYSVVIVDEAHERGVDTDIVLALMKQCLRKSKDLKLIVMSGTLGTCLIYDYFASDFTCETLEVGGADEDEIDLALTDLNKQLEYDRSYIGLPLHGKLSEKEIARIFEAMPNKRKIIFSTNVAESSVAIDGIKYVVESGMVKEQMWDEKRKITVVKFQKTTKNSVEQRRGRAGRTSDGKCYHLYTVETYEAMEECSRAEILCALPAITILKLKSLNIDRIESFEWLQSPPISNLQDANQLLIWLNAVDSRGELTQLGRNMARLDIDPKLTAMLYKAQELDCLLYALVLAGMLTVSRNIWLISEDQDFRVMFSRARAAFSHESGDHITLINIYLKWSFYCAKNTKKRQQHEWCKNNCINGNALQMAHEFITEKAKQMGYEIEILDSEDLNDNVINHLFKCITAGHFMNLAVSNGPMKPGYKIISTFSQTTEESVVARTFHTSTLSLNDQNPTYVLFNELLNLHGTNYLAVLSSIDLNWLKSVSEDWYKAVNGASLHTISHESFTFENIGAGLLQVIVGKHSCHVNKLEDITQATIGIDDKKSNLTIYSRPANLNKAKKIVQEIIQKEKQKSLLETEEMTIVGRTRILMGAGGVSQMILFAGEYLRITIEKLPSRITEERIKTLCEPFGEIRKIDFIRKGEHSSCVAVTYAKVEQAHSAFCGLNGYIEQGREIVSTGNGRIIFEKDNSARDAHKLFRRLGYECRYEHLTNLPKLKVTYYLLESNRKAFVNFQSSDDAQNVCGQIHRPETFKIIKNKQNHRASLLLEGFSKDDDDEDLRSRFEDCDGFVGVQVLRGRKEQIFARPASAEEDIKAMFNPYTSFQRDTISFNRKIFNGKVEAFVEFLESAELKQAVEEMNGKKDIIGRGKVRLSESVQQRSDEIKTKKENEYVVYFQHLDLSLDKYDLIKILKENQLYDDVKNAVVYRQKMKNENSTAAMTNKADSDVEFALASLRSMFLSTAGLFRSIPDYQISSHTPDGTVTALILFNDPIDVTTAIQTYDNQVIRLFKNSSKLHLLPPIAHEIFINVAVRKAIPNKIQEAIQYVREKCKRIHVKTAYLGKEEKTITMKICIEGDDVEQITMAKINLNQQEIMMHTLRKHRINMKSTTTIH</sequence>
<feature type="domain" description="Helicase ATP-binding" evidence="7">
    <location>
        <begin position="1"/>
        <end position="160"/>
    </location>
</feature>
<feature type="domain" description="RRM" evidence="6">
    <location>
        <begin position="701"/>
        <end position="769"/>
    </location>
</feature>
<evidence type="ECO:0000256" key="4">
    <source>
        <dbReference type="ARBA" id="ARBA00022840"/>
    </source>
</evidence>
<dbReference type="InterPro" id="IPR014001">
    <property type="entry name" value="Helicase_ATP-bd"/>
</dbReference>
<dbReference type="PROSITE" id="PS50102">
    <property type="entry name" value="RRM"/>
    <property type="match status" value="1"/>
</dbReference>
<accession>A0A817S5L8</accession>
<dbReference type="InterPro" id="IPR027417">
    <property type="entry name" value="P-loop_NTPase"/>
</dbReference>
<dbReference type="Proteomes" id="UP000663825">
    <property type="component" value="Unassembled WGS sequence"/>
</dbReference>
<evidence type="ECO:0000313" key="9">
    <source>
        <dbReference type="EMBL" id="CAF3273390.1"/>
    </source>
</evidence>
<keyword evidence="3" id="KW-0378">Hydrolase</keyword>
<dbReference type="CDD" id="cd00590">
    <property type="entry name" value="RRM_SF"/>
    <property type="match status" value="1"/>
</dbReference>
<dbReference type="SMART" id="SM00487">
    <property type="entry name" value="DEXDc"/>
    <property type="match status" value="1"/>
</dbReference>
<organism evidence="9 10">
    <name type="scientific">Rotaria socialis</name>
    <dbReference type="NCBI Taxonomy" id="392032"/>
    <lineage>
        <taxon>Eukaryota</taxon>
        <taxon>Metazoa</taxon>
        <taxon>Spiralia</taxon>
        <taxon>Gnathifera</taxon>
        <taxon>Rotifera</taxon>
        <taxon>Eurotatoria</taxon>
        <taxon>Bdelloidea</taxon>
        <taxon>Philodinida</taxon>
        <taxon>Philodinidae</taxon>
        <taxon>Rotaria</taxon>
    </lineage>
</organism>
<dbReference type="OrthoDB" id="10025179at2759"/>
<dbReference type="Pfam" id="PF00270">
    <property type="entry name" value="DEAD"/>
    <property type="match status" value="1"/>
</dbReference>
<dbReference type="InterPro" id="IPR000504">
    <property type="entry name" value="RRM_dom"/>
</dbReference>
<keyword evidence="5" id="KW-0694">RNA-binding</keyword>
<dbReference type="PROSITE" id="PS51194">
    <property type="entry name" value="HELICASE_CTER"/>
    <property type="match status" value="1"/>
</dbReference>
<dbReference type="GO" id="GO:0005524">
    <property type="term" value="F:ATP binding"/>
    <property type="evidence" value="ECO:0007669"/>
    <property type="project" value="UniProtKB-KW"/>
</dbReference>
<dbReference type="Pfam" id="PF04408">
    <property type="entry name" value="WHD_HA2"/>
    <property type="match status" value="1"/>
</dbReference>
<dbReference type="PROSITE" id="PS00690">
    <property type="entry name" value="DEAH_ATP_HELICASE"/>
    <property type="match status" value="1"/>
</dbReference>
<dbReference type="EC" id="3.6.4.13" evidence="1"/>
<dbReference type="SUPFAM" id="SSF54928">
    <property type="entry name" value="RNA-binding domain, RBD"/>
    <property type="match status" value="2"/>
</dbReference>
<dbReference type="SMART" id="SM00360">
    <property type="entry name" value="RRM"/>
    <property type="match status" value="2"/>
</dbReference>
<dbReference type="SMART" id="SM00847">
    <property type="entry name" value="HA2"/>
    <property type="match status" value="1"/>
</dbReference>
<dbReference type="EMBL" id="CAJNXB010002721">
    <property type="protein sequence ID" value="CAF3273390.1"/>
    <property type="molecule type" value="Genomic_DNA"/>
</dbReference>